<feature type="domain" description="ABC transporter" evidence="3">
    <location>
        <begin position="11"/>
        <end position="236"/>
    </location>
</feature>
<dbReference type="Gene3D" id="3.40.50.300">
    <property type="entry name" value="P-loop containing nucleotide triphosphate hydrolases"/>
    <property type="match status" value="1"/>
</dbReference>
<dbReference type="InterPro" id="IPR027417">
    <property type="entry name" value="P-loop_NTPase"/>
</dbReference>
<evidence type="ECO:0000256" key="2">
    <source>
        <dbReference type="ARBA" id="ARBA00022840"/>
    </source>
</evidence>
<sequence length="303" mass="34764">MRDTIDTTPLLECRHVSKQFSGTIAVKEATASFERDAIHGLLGANGAGKTTLLHLLSGQIFQTQGDILYEGYPVHENPQAVANICFVKSEERSWMDYKVKHLMNFCSLLYPHWDEEFANELLRTFRLPLGRRYKNLSRGMQSLVGIVRGLASRCQVTLFDEPTLGLDADMRETFYDLLIRDFSENPRTIILSTHLIDESAKLFQYITLIEQGTITTHLETEQFMEQAHYLQGNSSLLERLSEDPHVLHQESLAGTTRLVWWGDLDNREQLIHQGIDIQPVPLQKLFVYLTRKRLKSSQSEDVI</sequence>
<dbReference type="GO" id="GO:0016887">
    <property type="term" value="F:ATP hydrolysis activity"/>
    <property type="evidence" value="ECO:0007669"/>
    <property type="project" value="InterPro"/>
</dbReference>
<keyword evidence="2 4" id="KW-0067">ATP-binding</keyword>
<organism evidence="4 5">
    <name type="scientific">Paenibacillus anaericanus</name>
    <dbReference type="NCBI Taxonomy" id="170367"/>
    <lineage>
        <taxon>Bacteria</taxon>
        <taxon>Bacillati</taxon>
        <taxon>Bacillota</taxon>
        <taxon>Bacilli</taxon>
        <taxon>Bacillales</taxon>
        <taxon>Paenibacillaceae</taxon>
        <taxon>Paenibacillus</taxon>
    </lineage>
</organism>
<dbReference type="OrthoDB" id="9804819at2"/>
<dbReference type="InterPro" id="IPR003439">
    <property type="entry name" value="ABC_transporter-like_ATP-bd"/>
</dbReference>
<dbReference type="GO" id="GO:0005524">
    <property type="term" value="F:ATP binding"/>
    <property type="evidence" value="ECO:0007669"/>
    <property type="project" value="UniProtKB-KW"/>
</dbReference>
<name>A0A433YFP4_9BACL</name>
<proteinExistence type="predicted"/>
<protein>
    <submittedName>
        <fullName evidence="4">ABC transporter ATP-binding protein</fullName>
    </submittedName>
</protein>
<gene>
    <name evidence="4" type="ORF">EJP82_01700</name>
</gene>
<comment type="caution">
    <text evidence="4">The sequence shown here is derived from an EMBL/GenBank/DDBJ whole genome shotgun (WGS) entry which is preliminary data.</text>
</comment>
<dbReference type="SMART" id="SM00382">
    <property type="entry name" value="AAA"/>
    <property type="match status" value="1"/>
</dbReference>
<dbReference type="PANTHER" id="PTHR43158">
    <property type="entry name" value="SKFA PEPTIDE EXPORT ATP-BINDING PROTEIN SKFE"/>
    <property type="match status" value="1"/>
</dbReference>
<evidence type="ECO:0000313" key="5">
    <source>
        <dbReference type="Proteomes" id="UP000279446"/>
    </source>
</evidence>
<dbReference type="SUPFAM" id="SSF52540">
    <property type="entry name" value="P-loop containing nucleoside triphosphate hydrolases"/>
    <property type="match status" value="1"/>
</dbReference>
<accession>A0A433YFP4</accession>
<evidence type="ECO:0000256" key="1">
    <source>
        <dbReference type="ARBA" id="ARBA00022741"/>
    </source>
</evidence>
<dbReference type="EMBL" id="RZNY01000001">
    <property type="protein sequence ID" value="RUT48677.1"/>
    <property type="molecule type" value="Genomic_DNA"/>
</dbReference>
<dbReference type="Pfam" id="PF00005">
    <property type="entry name" value="ABC_tran"/>
    <property type="match status" value="1"/>
</dbReference>
<dbReference type="CDD" id="cd03230">
    <property type="entry name" value="ABC_DR_subfamily_A"/>
    <property type="match status" value="1"/>
</dbReference>
<evidence type="ECO:0000259" key="3">
    <source>
        <dbReference type="PROSITE" id="PS50893"/>
    </source>
</evidence>
<dbReference type="Proteomes" id="UP000279446">
    <property type="component" value="Unassembled WGS sequence"/>
</dbReference>
<dbReference type="RefSeq" id="WP_127190271.1">
    <property type="nucleotide sequence ID" value="NZ_RZNY01000001.1"/>
</dbReference>
<dbReference type="PANTHER" id="PTHR43158:SF5">
    <property type="entry name" value="ABC TRANSPORTER, ATP-BINDING PROTEIN"/>
    <property type="match status" value="1"/>
</dbReference>
<keyword evidence="1" id="KW-0547">Nucleotide-binding</keyword>
<dbReference type="PROSITE" id="PS50893">
    <property type="entry name" value="ABC_TRANSPORTER_2"/>
    <property type="match status" value="1"/>
</dbReference>
<dbReference type="AlphaFoldDB" id="A0A433YFP4"/>
<keyword evidence="5" id="KW-1185">Reference proteome</keyword>
<dbReference type="InterPro" id="IPR003593">
    <property type="entry name" value="AAA+_ATPase"/>
</dbReference>
<reference evidence="4 5" key="1">
    <citation type="submission" date="2018-12" db="EMBL/GenBank/DDBJ databases">
        <authorList>
            <person name="Sun L."/>
            <person name="Chen Z."/>
        </authorList>
    </citation>
    <scope>NUCLEOTIDE SEQUENCE [LARGE SCALE GENOMIC DNA]</scope>
    <source>
        <strain evidence="4 5">DSM 15890</strain>
    </source>
</reference>
<evidence type="ECO:0000313" key="4">
    <source>
        <dbReference type="EMBL" id="RUT48677.1"/>
    </source>
</evidence>